<name>A0ABN0NZ93_TRELE</name>
<comment type="subcellular location">
    <subcellularLocation>
        <location evidence="1 8">Cytoplasm</location>
    </subcellularLocation>
</comment>
<dbReference type="NCBIfam" id="TIGR02432">
    <property type="entry name" value="lysidine_TilS_N"/>
    <property type="match status" value="1"/>
</dbReference>
<dbReference type="Pfam" id="PF01171">
    <property type="entry name" value="ATP_bind_3"/>
    <property type="match status" value="2"/>
</dbReference>
<keyword evidence="3 8" id="KW-0436">Ligase</keyword>
<reference evidence="10 11" key="1">
    <citation type="submission" date="2013-08" db="EMBL/GenBank/DDBJ databases">
        <authorList>
            <person name="Weinstock G."/>
            <person name="Sodergren E."/>
            <person name="Wylie T."/>
            <person name="Fulton L."/>
            <person name="Fulton R."/>
            <person name="Fronick C."/>
            <person name="O'Laughlin M."/>
            <person name="Godfrey J."/>
            <person name="Miner T."/>
            <person name="Herter B."/>
            <person name="Appelbaum E."/>
            <person name="Cordes M."/>
            <person name="Lek S."/>
            <person name="Wollam A."/>
            <person name="Pepin K.H."/>
            <person name="Palsikar V.B."/>
            <person name="Mitreva M."/>
            <person name="Wilson R.K."/>
        </authorList>
    </citation>
    <scope>NUCLEOTIDE SEQUENCE [LARGE SCALE GENOMIC DNA]</scope>
    <source>
        <strain evidence="10 11">ATCC 700332</strain>
    </source>
</reference>
<dbReference type="PANTHER" id="PTHR43033:SF1">
    <property type="entry name" value="TRNA(ILE)-LYSIDINE SYNTHASE-RELATED"/>
    <property type="match status" value="1"/>
</dbReference>
<evidence type="ECO:0000256" key="1">
    <source>
        <dbReference type="ARBA" id="ARBA00004496"/>
    </source>
</evidence>
<evidence type="ECO:0000256" key="3">
    <source>
        <dbReference type="ARBA" id="ARBA00022598"/>
    </source>
</evidence>
<organism evidence="10 11">
    <name type="scientific">Treponema lecithinolyticum ATCC 700332</name>
    <dbReference type="NCBI Taxonomy" id="1321815"/>
    <lineage>
        <taxon>Bacteria</taxon>
        <taxon>Pseudomonadati</taxon>
        <taxon>Spirochaetota</taxon>
        <taxon>Spirochaetia</taxon>
        <taxon>Spirochaetales</taxon>
        <taxon>Treponemataceae</taxon>
        <taxon>Treponema</taxon>
    </lineage>
</organism>
<keyword evidence="6 8" id="KW-0067">ATP-binding</keyword>
<dbReference type="HAMAP" id="MF_01161">
    <property type="entry name" value="tRNA_Ile_lys_synt"/>
    <property type="match status" value="1"/>
</dbReference>
<dbReference type="SUPFAM" id="SSF52402">
    <property type="entry name" value="Adenine nucleotide alpha hydrolases-like"/>
    <property type="match status" value="1"/>
</dbReference>
<keyword evidence="2 8" id="KW-0963">Cytoplasm</keyword>
<dbReference type="SUPFAM" id="SSF56037">
    <property type="entry name" value="PheT/TilS domain"/>
    <property type="match status" value="1"/>
</dbReference>
<evidence type="ECO:0000256" key="5">
    <source>
        <dbReference type="ARBA" id="ARBA00022741"/>
    </source>
</evidence>
<dbReference type="PANTHER" id="PTHR43033">
    <property type="entry name" value="TRNA(ILE)-LYSIDINE SYNTHASE-RELATED"/>
    <property type="match status" value="1"/>
</dbReference>
<evidence type="ECO:0000256" key="2">
    <source>
        <dbReference type="ARBA" id="ARBA00022490"/>
    </source>
</evidence>
<comment type="domain">
    <text evidence="8">The N-terminal region contains the highly conserved SGGXDS motif, predicted to be a P-loop motif involved in ATP binding.</text>
</comment>
<accession>A0ABN0NZ93</accession>
<dbReference type="Pfam" id="PF11734">
    <property type="entry name" value="TilS_C"/>
    <property type="match status" value="1"/>
</dbReference>
<dbReference type="InterPro" id="IPR012795">
    <property type="entry name" value="tRNA_Ile_lys_synt_N"/>
</dbReference>
<protein>
    <recommendedName>
        <fullName evidence="8">tRNA(Ile)-lysidine synthase</fullName>
        <ecNumber evidence="8">6.3.4.19</ecNumber>
    </recommendedName>
    <alternativeName>
        <fullName evidence="8">tRNA(Ile)-2-lysyl-cytidine synthase</fullName>
    </alternativeName>
    <alternativeName>
        <fullName evidence="8">tRNA(Ile)-lysidine synthetase</fullName>
    </alternativeName>
</protein>
<sequence length="542" mass="59330">MTDFLQKTAQALEDCGVFKEKQPPHLLLAVSGGIDSMVMLHALYTLCRKSACTALDGKPASISVVSVDHNIRPKKQSSADALLVREYCRTLGIDCSIQTVERGRIAFLARQRGCGMEEAARFVRYTLLEKVAASLALCGKTQNVFDAASGILQSTQPLQKANVFVCLAHNKDDQLETLLQRFFQGASAGVSGAASCGIAQRRGIFCRPFLNIARAHIAEYAAQNAVPFREDATNADIAYYRNNVRHKIIPFLNEYLPGWDTAVLAGAEKAAEEARFIESLASLVVWKKADVCGTGAVSAAPGTDKGSASGTAAVPALAVCTAAEEFFAAGFPVRIRSLYAALNLLGINRRIPYVLLKDFANGQKCVKGSSIKLYRSKRFVYAERTDYKECKSMELTERRECADASAVSGYCVDIASCGEYELPFGSIKAVRKIPAAADNKNNGDKKVNSVGPFSLPLRIRSRQAGDRIRAANGTHKTLKKLWNEWAVEPPHRFFIPVIEQKGEPVCVWGSVLGYSNWYVKDCEQNSVSIFLYYEKQNTKDSA</sequence>
<dbReference type="EC" id="6.3.4.19" evidence="8"/>
<dbReference type="EMBL" id="AWVH01000026">
    <property type="protein sequence ID" value="ERJ93391.1"/>
    <property type="molecule type" value="Genomic_DNA"/>
</dbReference>
<dbReference type="InterPro" id="IPR012796">
    <property type="entry name" value="Lysidine-tRNA-synth_C"/>
</dbReference>
<feature type="binding site" evidence="8">
    <location>
        <begin position="31"/>
        <end position="36"/>
    </location>
    <ligand>
        <name>ATP</name>
        <dbReference type="ChEBI" id="CHEBI:30616"/>
    </ligand>
</feature>
<dbReference type="RefSeq" id="WP_021687278.1">
    <property type="nucleotide sequence ID" value="NZ_KI260564.1"/>
</dbReference>
<evidence type="ECO:0000313" key="10">
    <source>
        <dbReference type="EMBL" id="ERJ93391.1"/>
    </source>
</evidence>
<comment type="caution">
    <text evidence="10">The sequence shown here is derived from an EMBL/GenBank/DDBJ whole genome shotgun (WGS) entry which is preliminary data.</text>
</comment>
<dbReference type="Proteomes" id="UP000016649">
    <property type="component" value="Unassembled WGS sequence"/>
</dbReference>
<evidence type="ECO:0000256" key="8">
    <source>
        <dbReference type="HAMAP-Rule" id="MF_01161"/>
    </source>
</evidence>
<dbReference type="InterPro" id="IPR012094">
    <property type="entry name" value="tRNA_Ile_lys_synt"/>
</dbReference>
<keyword evidence="5 8" id="KW-0547">Nucleotide-binding</keyword>
<comment type="catalytic activity">
    <reaction evidence="7 8">
        <text>cytidine(34) in tRNA(Ile2) + L-lysine + ATP = lysidine(34) in tRNA(Ile2) + AMP + diphosphate + H(+)</text>
        <dbReference type="Rhea" id="RHEA:43744"/>
        <dbReference type="Rhea" id="RHEA-COMP:10625"/>
        <dbReference type="Rhea" id="RHEA-COMP:10670"/>
        <dbReference type="ChEBI" id="CHEBI:15378"/>
        <dbReference type="ChEBI" id="CHEBI:30616"/>
        <dbReference type="ChEBI" id="CHEBI:32551"/>
        <dbReference type="ChEBI" id="CHEBI:33019"/>
        <dbReference type="ChEBI" id="CHEBI:82748"/>
        <dbReference type="ChEBI" id="CHEBI:83665"/>
        <dbReference type="ChEBI" id="CHEBI:456215"/>
        <dbReference type="EC" id="6.3.4.19"/>
    </reaction>
</comment>
<proteinExistence type="inferred from homology"/>
<evidence type="ECO:0000313" key="11">
    <source>
        <dbReference type="Proteomes" id="UP000016649"/>
    </source>
</evidence>
<gene>
    <name evidence="8" type="primary">tilS</name>
    <name evidence="10" type="ORF">HMPREF9193_01067</name>
</gene>
<dbReference type="CDD" id="cd01992">
    <property type="entry name" value="TilS_N"/>
    <property type="match status" value="1"/>
</dbReference>
<dbReference type="InterPro" id="IPR014729">
    <property type="entry name" value="Rossmann-like_a/b/a_fold"/>
</dbReference>
<evidence type="ECO:0000256" key="6">
    <source>
        <dbReference type="ARBA" id="ARBA00022840"/>
    </source>
</evidence>
<dbReference type="Gene3D" id="3.40.50.620">
    <property type="entry name" value="HUPs"/>
    <property type="match status" value="1"/>
</dbReference>
<evidence type="ECO:0000256" key="7">
    <source>
        <dbReference type="ARBA" id="ARBA00048539"/>
    </source>
</evidence>
<evidence type="ECO:0000256" key="4">
    <source>
        <dbReference type="ARBA" id="ARBA00022694"/>
    </source>
</evidence>
<keyword evidence="4 8" id="KW-0819">tRNA processing</keyword>
<comment type="similarity">
    <text evidence="8">Belongs to the tRNA(Ile)-lysidine synthase family.</text>
</comment>
<dbReference type="SMART" id="SM00977">
    <property type="entry name" value="TilS_C"/>
    <property type="match status" value="1"/>
</dbReference>
<evidence type="ECO:0000259" key="9">
    <source>
        <dbReference type="SMART" id="SM00977"/>
    </source>
</evidence>
<comment type="function">
    <text evidence="8">Ligates lysine onto the cytidine present at position 34 of the AUA codon-specific tRNA(Ile) that contains the anticodon CAU, in an ATP-dependent manner. Cytidine is converted to lysidine, thus changing the amino acid specificity of the tRNA from methionine to isoleucine.</text>
</comment>
<feature type="domain" description="Lysidine-tRNA(Ile) synthetase C-terminal" evidence="9">
    <location>
        <begin position="457"/>
        <end position="531"/>
    </location>
</feature>
<dbReference type="InterPro" id="IPR011063">
    <property type="entry name" value="TilS/TtcA_N"/>
</dbReference>
<dbReference type="NCBIfam" id="TIGR02433">
    <property type="entry name" value="lysidine_TilS_C"/>
    <property type="match status" value="1"/>
</dbReference>
<keyword evidence="11" id="KW-1185">Reference proteome</keyword>